<dbReference type="InterPro" id="IPR017475">
    <property type="entry name" value="EPS_sugar_tfrase"/>
</dbReference>
<reference evidence="9 10" key="1">
    <citation type="submission" date="2015-09" db="EMBL/GenBank/DDBJ databases">
        <authorList>
            <consortium name="Pathogen Informatics"/>
        </authorList>
    </citation>
    <scope>NUCLEOTIDE SEQUENCE [LARGE SCALE GENOMIC DNA]</scope>
    <source>
        <strain evidence="9 10">2789STDY5834960</strain>
    </source>
</reference>
<gene>
    <name evidence="9" type="primary">wcaJ_1</name>
    <name evidence="9" type="ORF">ERS852572_01529</name>
</gene>
<keyword evidence="3 9" id="KW-0808">Transferase</keyword>
<evidence type="ECO:0000313" key="10">
    <source>
        <dbReference type="Proteomes" id="UP000095350"/>
    </source>
</evidence>
<feature type="transmembrane region" description="Helical" evidence="7">
    <location>
        <begin position="119"/>
        <end position="137"/>
    </location>
</feature>
<dbReference type="SUPFAM" id="SSF51735">
    <property type="entry name" value="NAD(P)-binding Rossmann-fold domains"/>
    <property type="match status" value="1"/>
</dbReference>
<dbReference type="Gene3D" id="3.40.50.720">
    <property type="entry name" value="NAD(P)-binding Rossmann-like Domain"/>
    <property type="match status" value="1"/>
</dbReference>
<comment type="subcellular location">
    <subcellularLocation>
        <location evidence="1">Membrane</location>
        <topology evidence="1">Multi-pass membrane protein</topology>
    </subcellularLocation>
</comment>
<evidence type="ECO:0000259" key="8">
    <source>
        <dbReference type="Pfam" id="PF02397"/>
    </source>
</evidence>
<evidence type="ECO:0000256" key="4">
    <source>
        <dbReference type="ARBA" id="ARBA00022692"/>
    </source>
</evidence>
<feature type="transmembrane region" description="Helical" evidence="7">
    <location>
        <begin position="51"/>
        <end position="71"/>
    </location>
</feature>
<dbReference type="NCBIfam" id="TIGR03023">
    <property type="entry name" value="WcaJ_sugtrans"/>
    <property type="match status" value="1"/>
</dbReference>
<evidence type="ECO:0000256" key="1">
    <source>
        <dbReference type="ARBA" id="ARBA00004141"/>
    </source>
</evidence>
<dbReference type="RefSeq" id="WP_055194055.1">
    <property type="nucleotide sequence ID" value="NZ_CABIYH010000010.1"/>
</dbReference>
<keyword evidence="4 7" id="KW-0812">Transmembrane</keyword>
<dbReference type="InterPro" id="IPR017473">
    <property type="entry name" value="Undecaprenyl-P_gluc_Ptfrase"/>
</dbReference>
<dbReference type="OrthoDB" id="9808602at2"/>
<dbReference type="Pfam" id="PF13727">
    <property type="entry name" value="CoA_binding_3"/>
    <property type="match status" value="1"/>
</dbReference>
<evidence type="ECO:0000256" key="3">
    <source>
        <dbReference type="ARBA" id="ARBA00022679"/>
    </source>
</evidence>
<dbReference type="PANTHER" id="PTHR30576:SF0">
    <property type="entry name" value="UNDECAPRENYL-PHOSPHATE N-ACETYLGALACTOSAMINYL 1-PHOSPHATE TRANSFERASE-RELATED"/>
    <property type="match status" value="1"/>
</dbReference>
<evidence type="ECO:0000313" key="9">
    <source>
        <dbReference type="EMBL" id="CUN01830.1"/>
    </source>
</evidence>
<feature type="domain" description="Bacterial sugar transferase" evidence="8">
    <location>
        <begin position="285"/>
        <end position="464"/>
    </location>
</feature>
<organism evidence="9 10">
    <name type="scientific">Roseburia intestinalis</name>
    <dbReference type="NCBI Taxonomy" id="166486"/>
    <lineage>
        <taxon>Bacteria</taxon>
        <taxon>Bacillati</taxon>
        <taxon>Bacillota</taxon>
        <taxon>Clostridia</taxon>
        <taxon>Lachnospirales</taxon>
        <taxon>Lachnospiraceae</taxon>
        <taxon>Roseburia</taxon>
    </lineage>
</organism>
<dbReference type="STRING" id="166486.ERS852572_01529"/>
<evidence type="ECO:0000256" key="7">
    <source>
        <dbReference type="SAM" id="Phobius"/>
    </source>
</evidence>
<proteinExistence type="inferred from homology"/>
<dbReference type="EMBL" id="CYXZ01000010">
    <property type="protein sequence ID" value="CUN01830.1"/>
    <property type="molecule type" value="Genomic_DNA"/>
</dbReference>
<dbReference type="AlphaFoldDB" id="A0A173THC5"/>
<comment type="similarity">
    <text evidence="2">Belongs to the bacterial sugar transferase family.</text>
</comment>
<protein>
    <submittedName>
        <fullName evidence="9">Putative colanic biosynthesis UDP-glucose lipid carrier transferase</fullName>
    </submittedName>
</protein>
<dbReference type="PaxDb" id="166486-ERS852572_01529"/>
<dbReference type="InterPro" id="IPR036291">
    <property type="entry name" value="NAD(P)-bd_dom_sf"/>
</dbReference>
<evidence type="ECO:0000256" key="2">
    <source>
        <dbReference type="ARBA" id="ARBA00006464"/>
    </source>
</evidence>
<sequence>MIKDNQQHFNRLHVIIDAFVIAVSYIIAWWLKFSSGILDSPGGALSFGFYMKALVVIVPLYLILYYAFNLYTPKRVQGRRLEFSNVVMANIVGFLLIFTVLYNLQSYVEQFRNFSREMFFYFFAINTVLEESFRLLIRQFLRTIRKNGYNLKHVLLVGYSRAAEQYIDRIQQNPQWGYNVRGILDDNIARGTTYKGIKVIGSIGNLLYILPENKLDEIAITLGLEEYYKLEKIVAECEKSGVHTKFIPDYGNIIPTKPYTEDLLGLPVINIRYVPLSNTFNALVKRCMDIVGSLICIVLFSPIMLLTAIAVKVTSKGPLIFKQERVGLHNEPFRMYKFRTMYVQTEEEERKGWTHKDDPRITKIGRFLRKTSLDEFPQLFNVLKGDMSLVGPRPERPQYVEKFREEIPRYMIKHQVRPGMTGWAQVNGYRGDTSIRKRIEHDLYYIENWTIGLDIKILFLTVFKGFINKNAY</sequence>
<dbReference type="InterPro" id="IPR003362">
    <property type="entry name" value="Bact_transf"/>
</dbReference>
<keyword evidence="5 7" id="KW-1133">Transmembrane helix</keyword>
<dbReference type="Proteomes" id="UP000095350">
    <property type="component" value="Unassembled WGS sequence"/>
</dbReference>
<feature type="transmembrane region" description="Helical" evidence="7">
    <location>
        <begin position="83"/>
        <end position="104"/>
    </location>
</feature>
<name>A0A173THC5_9FIRM</name>
<accession>A0A173THC5</accession>
<evidence type="ECO:0000256" key="6">
    <source>
        <dbReference type="ARBA" id="ARBA00023136"/>
    </source>
</evidence>
<dbReference type="GO" id="GO:0016780">
    <property type="term" value="F:phosphotransferase activity, for other substituted phosphate groups"/>
    <property type="evidence" value="ECO:0007669"/>
    <property type="project" value="TreeGrafter"/>
</dbReference>
<dbReference type="Pfam" id="PF02397">
    <property type="entry name" value="Bac_transf"/>
    <property type="match status" value="1"/>
</dbReference>
<evidence type="ECO:0000256" key="5">
    <source>
        <dbReference type="ARBA" id="ARBA00022989"/>
    </source>
</evidence>
<keyword evidence="6 7" id="KW-0472">Membrane</keyword>
<dbReference type="NCBIfam" id="TIGR03025">
    <property type="entry name" value="EPS_sugtrans"/>
    <property type="match status" value="1"/>
</dbReference>
<dbReference type="GO" id="GO:0016020">
    <property type="term" value="C:membrane"/>
    <property type="evidence" value="ECO:0007669"/>
    <property type="project" value="UniProtKB-SubCell"/>
</dbReference>
<feature type="transmembrane region" description="Helical" evidence="7">
    <location>
        <begin position="290"/>
        <end position="311"/>
    </location>
</feature>
<feature type="transmembrane region" description="Helical" evidence="7">
    <location>
        <begin position="12"/>
        <end position="31"/>
    </location>
</feature>
<dbReference type="PANTHER" id="PTHR30576">
    <property type="entry name" value="COLANIC BIOSYNTHESIS UDP-GLUCOSE LIPID CARRIER TRANSFERASE"/>
    <property type="match status" value="1"/>
</dbReference>